<reference evidence="2 3" key="1">
    <citation type="journal article" date="2022" name="Nat. Ecol. Evol.">
        <title>A masculinizing supergene underlies an exaggerated male reproductive morph in a spider.</title>
        <authorList>
            <person name="Hendrickx F."/>
            <person name="De Corte Z."/>
            <person name="Sonet G."/>
            <person name="Van Belleghem S.M."/>
            <person name="Kostlbacher S."/>
            <person name="Vangestel C."/>
        </authorList>
    </citation>
    <scope>NUCLEOTIDE SEQUENCE [LARGE SCALE GENOMIC DNA]</scope>
    <source>
        <strain evidence="2">W744_W776</strain>
    </source>
</reference>
<dbReference type="InterPro" id="IPR002209">
    <property type="entry name" value="Fibroblast_GF_fam"/>
</dbReference>
<organism evidence="2 3">
    <name type="scientific">Oedothorax gibbosus</name>
    <dbReference type="NCBI Taxonomy" id="931172"/>
    <lineage>
        <taxon>Eukaryota</taxon>
        <taxon>Metazoa</taxon>
        <taxon>Ecdysozoa</taxon>
        <taxon>Arthropoda</taxon>
        <taxon>Chelicerata</taxon>
        <taxon>Arachnida</taxon>
        <taxon>Araneae</taxon>
        <taxon>Araneomorphae</taxon>
        <taxon>Entelegynae</taxon>
        <taxon>Araneoidea</taxon>
        <taxon>Linyphiidae</taxon>
        <taxon>Erigoninae</taxon>
        <taxon>Oedothorax</taxon>
    </lineage>
</organism>
<comment type="similarity">
    <text evidence="1">Belongs to the heparin-binding growth factors family.</text>
</comment>
<accession>A0AAV6V296</accession>
<protein>
    <recommendedName>
        <fullName evidence="4">Fibroblast growth factor</fullName>
    </recommendedName>
</protein>
<comment type="caution">
    <text evidence="2">The sequence shown here is derived from an EMBL/GenBank/DDBJ whole genome shotgun (WGS) entry which is preliminary data.</text>
</comment>
<dbReference type="Proteomes" id="UP000827092">
    <property type="component" value="Unassembled WGS sequence"/>
</dbReference>
<proteinExistence type="inferred from homology"/>
<evidence type="ECO:0008006" key="4">
    <source>
        <dbReference type="Google" id="ProtNLM"/>
    </source>
</evidence>
<gene>
    <name evidence="2" type="ORF">JTE90_008704</name>
</gene>
<dbReference type="PANTHER" id="PTHR11486">
    <property type="entry name" value="FIBROBLAST GROWTH FACTOR"/>
    <property type="match status" value="1"/>
</dbReference>
<evidence type="ECO:0000313" key="3">
    <source>
        <dbReference type="Proteomes" id="UP000827092"/>
    </source>
</evidence>
<dbReference type="SMART" id="SM00442">
    <property type="entry name" value="FGF"/>
    <property type="match status" value="1"/>
</dbReference>
<evidence type="ECO:0000313" key="2">
    <source>
        <dbReference type="EMBL" id="KAG8190172.1"/>
    </source>
</evidence>
<dbReference type="Gene3D" id="2.80.10.50">
    <property type="match status" value="1"/>
</dbReference>
<dbReference type="AlphaFoldDB" id="A0AAV6V296"/>
<dbReference type="EMBL" id="JAFNEN010000192">
    <property type="protein sequence ID" value="KAG8190172.1"/>
    <property type="molecule type" value="Genomic_DNA"/>
</dbReference>
<keyword evidence="3" id="KW-1185">Reference proteome</keyword>
<name>A0AAV6V296_9ARAC</name>
<dbReference type="SUPFAM" id="SSF50353">
    <property type="entry name" value="Cytokine"/>
    <property type="match status" value="1"/>
</dbReference>
<dbReference type="Pfam" id="PF00167">
    <property type="entry name" value="FGF"/>
    <property type="match status" value="1"/>
</dbReference>
<dbReference type="GO" id="GO:0008083">
    <property type="term" value="F:growth factor activity"/>
    <property type="evidence" value="ECO:0007669"/>
    <property type="project" value="InterPro"/>
</dbReference>
<dbReference type="InterPro" id="IPR056378">
    <property type="entry name" value="Let-756-like_FGF"/>
</dbReference>
<dbReference type="InterPro" id="IPR008996">
    <property type="entry name" value="IL1/FGF"/>
</dbReference>
<dbReference type="CDD" id="cd00058">
    <property type="entry name" value="beta-trefoil_FGF"/>
    <property type="match status" value="1"/>
</dbReference>
<evidence type="ECO:0000256" key="1">
    <source>
        <dbReference type="ARBA" id="ARBA00007936"/>
    </source>
</evidence>
<sequence>MSGMRHKGYLVTRTNRCVEIFPNTTVKASGKLSKFVLRFRNVDPRYVKIWGEESQMYLCMTENGKIYGNATYEKNCRFILHKRPYNYLAFYRKVATRKLFIGFSRSGKPRPGNVKNKRTHFSWKRIRRTTTPSPWNLLQKIWEAP</sequence>